<comment type="similarity">
    <text evidence="1">Belongs to the ribosome association toxin RatA family.</text>
</comment>
<dbReference type="InterPro" id="IPR023393">
    <property type="entry name" value="START-like_dom_sf"/>
</dbReference>
<dbReference type="Proteomes" id="UP000076481">
    <property type="component" value="Unassembled WGS sequence"/>
</dbReference>
<comment type="caution">
    <text evidence="3">The sequence shown here is derived from an EMBL/GenBank/DDBJ whole genome shotgun (WGS) entry which is preliminary data.</text>
</comment>
<dbReference type="Pfam" id="PF03364">
    <property type="entry name" value="Polyketide_cyc"/>
    <property type="match status" value="1"/>
</dbReference>
<gene>
    <name evidence="3" type="ORF">A3K90_03030</name>
</gene>
<evidence type="ECO:0000313" key="4">
    <source>
        <dbReference type="Proteomes" id="UP000076481"/>
    </source>
</evidence>
<evidence type="ECO:0000256" key="1">
    <source>
        <dbReference type="ARBA" id="ARBA00008918"/>
    </source>
</evidence>
<dbReference type="RefSeq" id="WP_303680762.1">
    <property type="nucleotide sequence ID" value="NZ_LVWG01000011.1"/>
</dbReference>
<proteinExistence type="inferred from homology"/>
<dbReference type="InterPro" id="IPR005031">
    <property type="entry name" value="COQ10_START"/>
</dbReference>
<evidence type="ECO:0000259" key="2">
    <source>
        <dbReference type="Pfam" id="PF03364"/>
    </source>
</evidence>
<dbReference type="SUPFAM" id="SSF55961">
    <property type="entry name" value="Bet v1-like"/>
    <property type="match status" value="1"/>
</dbReference>
<dbReference type="EMBL" id="LVWG01000011">
    <property type="protein sequence ID" value="KZK75115.1"/>
    <property type="molecule type" value="Genomic_DNA"/>
</dbReference>
<protein>
    <submittedName>
        <fullName evidence="3">Cyclase</fullName>
    </submittedName>
</protein>
<dbReference type="PANTHER" id="PTHR34060">
    <property type="entry name" value="POLYKETIDE CYCLASE / DEHYDRASE AND LIPID TRANSPORT PROTEIN"/>
    <property type="match status" value="1"/>
</dbReference>
<accession>A0A165MDI3</accession>
<name>A0A165MDI3_PELLU</name>
<dbReference type="PANTHER" id="PTHR34060:SF1">
    <property type="entry name" value="POLYKETIDE CYCLASE _ DEHYDRASE AND LIPID TRANSPORT PROTEIN"/>
    <property type="match status" value="1"/>
</dbReference>
<dbReference type="CDD" id="cd08866">
    <property type="entry name" value="SRPBCC_11"/>
    <property type="match status" value="1"/>
</dbReference>
<evidence type="ECO:0000313" key="3">
    <source>
        <dbReference type="EMBL" id="KZK75115.1"/>
    </source>
</evidence>
<dbReference type="AlphaFoldDB" id="A0A165MDI3"/>
<dbReference type="Gene3D" id="3.30.530.20">
    <property type="match status" value="1"/>
</dbReference>
<organism evidence="3 4">
    <name type="scientific">Pelodictyon luteolum</name>
    <dbReference type="NCBI Taxonomy" id="1100"/>
    <lineage>
        <taxon>Bacteria</taxon>
        <taxon>Pseudomonadati</taxon>
        <taxon>Chlorobiota</taxon>
        <taxon>Chlorobiia</taxon>
        <taxon>Chlorobiales</taxon>
        <taxon>Chlorobiaceae</taxon>
        <taxon>Chlorobium/Pelodictyon group</taxon>
        <taxon>Pelodictyon</taxon>
    </lineage>
</organism>
<feature type="domain" description="Coenzyme Q-binding protein COQ10 START" evidence="2">
    <location>
        <begin position="46"/>
        <end position="175"/>
    </location>
</feature>
<reference evidence="3 4" key="1">
    <citation type="submission" date="2016-03" db="EMBL/GenBank/DDBJ databases">
        <title>Speciation and ecological success in dimly lit waters: horizontal gene transfer in a green sulfur bacteria bloom unveiled by metagenomic assembly.</title>
        <authorList>
            <person name="Llorens-Mares T."/>
            <person name="Liu Z."/>
            <person name="Allen L.Z."/>
            <person name="Rusch D.B."/>
            <person name="Craig M.T."/>
            <person name="Dupont C.L."/>
            <person name="Bryant D.A."/>
            <person name="Casamayor E.O."/>
        </authorList>
    </citation>
    <scope>NUCLEOTIDE SEQUENCE [LARGE SCALE GENOMIC DNA]</scope>
    <source>
        <strain evidence="3">CIII</strain>
    </source>
</reference>
<sequence>MKNTLQPITTLNPINSHSLKLRGEDATVELRFLEHDILGVSGSILVNTPPAALWQALTEYDNLHNTLPKVVLSRLVSREQGSVVLEQTGKTGIFFFEITVRFRLKVKEEPFDSIAFEQVDGDFSIYRGHWKLEPAEGCLCTLLTYSAEIRPDFFAPSFLVAFVQRQDLPEILKAHKKRAESLWREQEREEERKQQQNLLS</sequence>